<proteinExistence type="predicted"/>
<evidence type="ECO:0000313" key="3">
    <source>
        <dbReference type="Proteomes" id="UP000325081"/>
    </source>
</evidence>
<reference evidence="3" key="1">
    <citation type="journal article" date="2019" name="Curr. Biol.">
        <title>Genome Sequence of Striga asiatica Provides Insight into the Evolution of Plant Parasitism.</title>
        <authorList>
            <person name="Yoshida S."/>
            <person name="Kim S."/>
            <person name="Wafula E.K."/>
            <person name="Tanskanen J."/>
            <person name="Kim Y.M."/>
            <person name="Honaas L."/>
            <person name="Yang Z."/>
            <person name="Spallek T."/>
            <person name="Conn C.E."/>
            <person name="Ichihashi Y."/>
            <person name="Cheong K."/>
            <person name="Cui S."/>
            <person name="Der J.P."/>
            <person name="Gundlach H."/>
            <person name="Jiao Y."/>
            <person name="Hori C."/>
            <person name="Ishida J.K."/>
            <person name="Kasahara H."/>
            <person name="Kiba T."/>
            <person name="Kim M.S."/>
            <person name="Koo N."/>
            <person name="Laohavisit A."/>
            <person name="Lee Y.H."/>
            <person name="Lumba S."/>
            <person name="McCourt P."/>
            <person name="Mortimer J.C."/>
            <person name="Mutuku J.M."/>
            <person name="Nomura T."/>
            <person name="Sasaki-Sekimoto Y."/>
            <person name="Seto Y."/>
            <person name="Wang Y."/>
            <person name="Wakatake T."/>
            <person name="Sakakibara H."/>
            <person name="Demura T."/>
            <person name="Yamaguchi S."/>
            <person name="Yoneyama K."/>
            <person name="Manabe R.I."/>
            <person name="Nelson D.C."/>
            <person name="Schulman A.H."/>
            <person name="Timko M.P."/>
            <person name="dePamphilis C.W."/>
            <person name="Choi D."/>
            <person name="Shirasu K."/>
        </authorList>
    </citation>
    <scope>NUCLEOTIDE SEQUENCE [LARGE SCALE GENOMIC DNA]</scope>
    <source>
        <strain evidence="3">cv. UVA1</strain>
    </source>
</reference>
<gene>
    <name evidence="2" type="ORF">STAS_08409</name>
</gene>
<sequence>MNMKNPEGDKQEDSSDEISNPDNEIPYTITWPSGRLYGHDYFPGDDDYDYTKPSSNTTLSPLTIILESEETLEELSDMVHHLVNEHPELIPLAKQLLEALDCDCDENKPAQKAMELLKNEHVIQGFVKIYAEGYALPLDVNMLADEVLEGRTVADRVALIRRDPSLDACVSAKEDVDIMRGALCILVGYWIDQRLNTWFYEQSTNLCTCSMKKLLFPIDCCWQMSSDIQIRCRIRATNKMSQMGLAWLGCGCLIYAFCVV</sequence>
<dbReference type="Proteomes" id="UP000325081">
    <property type="component" value="Unassembled WGS sequence"/>
</dbReference>
<keyword evidence="3" id="KW-1185">Reference proteome</keyword>
<accession>A0A5A7PI51</accession>
<evidence type="ECO:0000256" key="1">
    <source>
        <dbReference type="SAM" id="MobiDB-lite"/>
    </source>
</evidence>
<dbReference type="EMBL" id="BKCP01004583">
    <property type="protein sequence ID" value="GER32351.1"/>
    <property type="molecule type" value="Genomic_DNA"/>
</dbReference>
<protein>
    <submittedName>
        <fullName evidence="2">Stage II sporulation protein P</fullName>
    </submittedName>
</protein>
<name>A0A5A7PI51_STRAF</name>
<feature type="region of interest" description="Disordered" evidence="1">
    <location>
        <begin position="1"/>
        <end position="29"/>
    </location>
</feature>
<comment type="caution">
    <text evidence="2">The sequence shown here is derived from an EMBL/GenBank/DDBJ whole genome shotgun (WGS) entry which is preliminary data.</text>
</comment>
<dbReference type="OrthoDB" id="10333535at2759"/>
<feature type="compositionally biased region" description="Basic and acidic residues" evidence="1">
    <location>
        <begin position="1"/>
        <end position="13"/>
    </location>
</feature>
<evidence type="ECO:0000313" key="2">
    <source>
        <dbReference type="EMBL" id="GER32351.1"/>
    </source>
</evidence>
<organism evidence="2 3">
    <name type="scientific">Striga asiatica</name>
    <name type="common">Asiatic witchweed</name>
    <name type="synonym">Buchnera asiatica</name>
    <dbReference type="NCBI Taxonomy" id="4170"/>
    <lineage>
        <taxon>Eukaryota</taxon>
        <taxon>Viridiplantae</taxon>
        <taxon>Streptophyta</taxon>
        <taxon>Embryophyta</taxon>
        <taxon>Tracheophyta</taxon>
        <taxon>Spermatophyta</taxon>
        <taxon>Magnoliopsida</taxon>
        <taxon>eudicotyledons</taxon>
        <taxon>Gunneridae</taxon>
        <taxon>Pentapetalae</taxon>
        <taxon>asterids</taxon>
        <taxon>lamiids</taxon>
        <taxon>Lamiales</taxon>
        <taxon>Orobanchaceae</taxon>
        <taxon>Buchnereae</taxon>
        <taxon>Striga</taxon>
    </lineage>
</organism>
<dbReference type="AlphaFoldDB" id="A0A5A7PI51"/>